<name>A0A5J4UPI9_9EUKA</name>
<evidence type="ECO:0000313" key="2">
    <source>
        <dbReference type="Proteomes" id="UP000324800"/>
    </source>
</evidence>
<protein>
    <submittedName>
        <fullName evidence="1">Uncharacterized protein</fullName>
    </submittedName>
</protein>
<dbReference type="AlphaFoldDB" id="A0A5J4UPI9"/>
<reference evidence="1 2" key="1">
    <citation type="submission" date="2019-03" db="EMBL/GenBank/DDBJ databases">
        <title>Single cell metagenomics reveals metabolic interactions within the superorganism composed of flagellate Streblomastix strix and complex community of Bacteroidetes bacteria on its surface.</title>
        <authorList>
            <person name="Treitli S.C."/>
            <person name="Kolisko M."/>
            <person name="Husnik F."/>
            <person name="Keeling P."/>
            <person name="Hampl V."/>
        </authorList>
    </citation>
    <scope>NUCLEOTIDE SEQUENCE [LARGE SCALE GENOMIC DNA]</scope>
    <source>
        <strain evidence="1">ST1C</strain>
    </source>
</reference>
<dbReference type="EMBL" id="SNRW01013674">
    <property type="protein sequence ID" value="KAA6372337.1"/>
    <property type="molecule type" value="Genomic_DNA"/>
</dbReference>
<accession>A0A5J4UPI9</accession>
<comment type="caution">
    <text evidence="1">The sequence shown here is derived from an EMBL/GenBank/DDBJ whole genome shotgun (WGS) entry which is preliminary data.</text>
</comment>
<proteinExistence type="predicted"/>
<evidence type="ECO:0000313" key="1">
    <source>
        <dbReference type="EMBL" id="KAA6372337.1"/>
    </source>
</evidence>
<organism evidence="1 2">
    <name type="scientific">Streblomastix strix</name>
    <dbReference type="NCBI Taxonomy" id="222440"/>
    <lineage>
        <taxon>Eukaryota</taxon>
        <taxon>Metamonada</taxon>
        <taxon>Preaxostyla</taxon>
        <taxon>Oxymonadida</taxon>
        <taxon>Streblomastigidae</taxon>
        <taxon>Streblomastix</taxon>
    </lineage>
</organism>
<gene>
    <name evidence="1" type="ORF">EZS28_032136</name>
</gene>
<dbReference type="Proteomes" id="UP000324800">
    <property type="component" value="Unassembled WGS sequence"/>
</dbReference>
<sequence>MLPPEKPDIIYLLNLDKSAYNAFSVRIVNMEGKDPDVKIPTNSISQIKDARFTKLDINNVCFNMENEEAIIDMIRVQKILNFPTQIIRTQSINFPFRGFSENGGTMQSIMSYSNIKAMFITFAMNQYPTWMFPVLFQKFNLVIDQRNLIPQEYVSLNPMVTGQMFECFVEQDLISAPSDLYHSLNFQNQSINDADGSYYGRMGASYIDRENIFYNTTLYMGSKAVKIYYLHKFMLAWKMATDDSFMRGYNSSKMGARTNIQVTLQWNLTTGIVDSTLIADDRLDNQNNLVEFVATIAYPQPTNAQITPQMHYLCDAIIRFTFDAAPDPQVLNFEIIGEIGGTMERKHGKIHIVHADAALAATNRLIALQCSRGLNFQQQIIVHVGVLCRIFQPHNTGAPIRFYLQHTFEKPYPPIPQRVIPYNQFETVMINI</sequence>